<dbReference type="Proteomes" id="UP000177215">
    <property type="component" value="Unassembled WGS sequence"/>
</dbReference>
<reference evidence="1 2" key="1">
    <citation type="journal article" date="2016" name="Nat. Commun.">
        <title>Thousands of microbial genomes shed light on interconnected biogeochemical processes in an aquifer system.</title>
        <authorList>
            <person name="Anantharaman K."/>
            <person name="Brown C.T."/>
            <person name="Hug L.A."/>
            <person name="Sharon I."/>
            <person name="Castelle C.J."/>
            <person name="Probst A.J."/>
            <person name="Thomas B.C."/>
            <person name="Singh A."/>
            <person name="Wilkins M.J."/>
            <person name="Karaoz U."/>
            <person name="Brodie E.L."/>
            <person name="Williams K.H."/>
            <person name="Hubbard S.S."/>
            <person name="Banfield J.F."/>
        </authorList>
    </citation>
    <scope>NUCLEOTIDE SEQUENCE [LARGE SCALE GENOMIC DNA]</scope>
</reference>
<evidence type="ECO:0000313" key="1">
    <source>
        <dbReference type="EMBL" id="OGG76828.1"/>
    </source>
</evidence>
<name>A0A1F6ET69_9BACT</name>
<dbReference type="STRING" id="1798515.A3B35_00490"/>
<organism evidence="1 2">
    <name type="scientific">Candidatus Kaiserbacteria bacterium RIFCSPLOWO2_01_FULL_54_24</name>
    <dbReference type="NCBI Taxonomy" id="1798515"/>
    <lineage>
        <taxon>Bacteria</taxon>
        <taxon>Candidatus Kaiseribacteriota</taxon>
    </lineage>
</organism>
<gene>
    <name evidence="1" type="ORF">A3B35_00490</name>
</gene>
<accession>A0A1F6ET69</accession>
<dbReference type="EMBL" id="MFMC01000037">
    <property type="protein sequence ID" value="OGG76828.1"/>
    <property type="molecule type" value="Genomic_DNA"/>
</dbReference>
<dbReference type="AlphaFoldDB" id="A0A1F6ET69"/>
<protein>
    <submittedName>
        <fullName evidence="1">Uncharacterized protein</fullName>
    </submittedName>
</protein>
<proteinExistence type="predicted"/>
<comment type="caution">
    <text evidence="1">The sequence shown here is derived from an EMBL/GenBank/DDBJ whole genome shotgun (WGS) entry which is preliminary data.</text>
</comment>
<sequence length="227" mass="25640">MAKEQALSALQYNTFLGLGGDEEFVLRQLSQGNDIPKIETLFLVKTFRDEPKKSAREIFADICVKLDLNRLGSEKKMTSTAVSCYGEFDVIRRQNIKEVQMLTREKPKGNPARSGDNEPAIPEDIIGYYQLDLDELAEFVDRLPPALLATLRCLRTGSETGAQIGARMDINLTSVSNHFSDIYRRMHIQRIKPRKHKRIIARLAYLRSAEKKKMVGKPGAPNSLDST</sequence>
<evidence type="ECO:0000313" key="2">
    <source>
        <dbReference type="Proteomes" id="UP000177215"/>
    </source>
</evidence>